<keyword evidence="4 9" id="KW-0547">Nucleotide-binding</keyword>
<sequence length="477" mass="53500">MDSPKTPENGVRVAARSSVIESFRGCGLTGMRIDKEELRRRLIMPKYLRIAIRNSIRYKDPNSVDENQPADENPEHPEAPMVVFINSRSGGRHGPELKLRLHQLIAEEQVFDLQDVKPQEFVLYGLGCLEKLASLGDQCAKEIREKIRVVVAGGDGTVGWVLGSLGELHRLHREPVPPVGVIPLGTGNDLARSFGWGGSFPFAWKSAVKRTLDRASTGQVCRLDSWDAMISTPMGEEIKLPHSLKPIEDCALHEDLEFEGQLPEKSSCFGGVFYNYFSIGMDAQVAYGFHHLRDEKPYLAHGPIANKLIYSGYTCSQGWFFTPCTSDPSLRGLKNILRMHIKKVNCTEWEKVPVPSSVRAIVALNLHSYASGRHPWGNLKPEYLEKRGFVEAHVDDGLLEIFGLKQGWHASFVMVELISAKHIAQAAAIRLEIRGGEWTNAYMQMDGEPWKQPLSKDYSTFVEIKRVPFHSLMIQGE</sequence>
<feature type="domain" description="DAGKc" evidence="11">
    <location>
        <begin position="76"/>
        <end position="232"/>
    </location>
</feature>
<dbReference type="KEGG" id="rarg:115744537"/>
<dbReference type="InterPro" id="IPR000756">
    <property type="entry name" value="Diacylglycerol_kin_accessory"/>
</dbReference>
<evidence type="ECO:0000256" key="6">
    <source>
        <dbReference type="ARBA" id="ARBA00022821"/>
    </source>
</evidence>
<comment type="catalytic activity">
    <reaction evidence="9 10">
        <text>a 1,2-diacyl-sn-glycerol + ATP = a 1,2-diacyl-sn-glycero-3-phosphate + ADP + H(+)</text>
        <dbReference type="Rhea" id="RHEA:10272"/>
        <dbReference type="ChEBI" id="CHEBI:15378"/>
        <dbReference type="ChEBI" id="CHEBI:17815"/>
        <dbReference type="ChEBI" id="CHEBI:30616"/>
        <dbReference type="ChEBI" id="CHEBI:58608"/>
        <dbReference type="ChEBI" id="CHEBI:456216"/>
        <dbReference type="EC" id="2.7.1.107"/>
    </reaction>
</comment>
<dbReference type="InterPro" id="IPR001206">
    <property type="entry name" value="Diacylglycerol_kinase_cat_dom"/>
</dbReference>
<accession>A0A8B8PLL7</accession>
<organism evidence="12 13">
    <name type="scientific">Rhodamnia argentea</name>
    <dbReference type="NCBI Taxonomy" id="178133"/>
    <lineage>
        <taxon>Eukaryota</taxon>
        <taxon>Viridiplantae</taxon>
        <taxon>Streptophyta</taxon>
        <taxon>Embryophyta</taxon>
        <taxon>Tracheophyta</taxon>
        <taxon>Spermatophyta</taxon>
        <taxon>Magnoliopsida</taxon>
        <taxon>eudicotyledons</taxon>
        <taxon>Gunneridae</taxon>
        <taxon>Pentapetalae</taxon>
        <taxon>rosids</taxon>
        <taxon>malvids</taxon>
        <taxon>Myrtales</taxon>
        <taxon>Myrtaceae</taxon>
        <taxon>Myrtoideae</taxon>
        <taxon>Myrteae</taxon>
        <taxon>Australasian group</taxon>
        <taxon>Rhodamnia</taxon>
    </lineage>
</organism>
<protein>
    <recommendedName>
        <fullName evidence="9 10">Diacylglycerol kinase</fullName>
        <ecNumber evidence="9 10">2.7.1.107</ecNumber>
    </recommendedName>
</protein>
<evidence type="ECO:0000256" key="7">
    <source>
        <dbReference type="ARBA" id="ARBA00022840"/>
    </source>
</evidence>
<keyword evidence="6 9" id="KW-0611">Plant defense</keyword>
<dbReference type="GeneID" id="115744537"/>
<dbReference type="SMART" id="SM00046">
    <property type="entry name" value="DAGKc"/>
    <property type="match status" value="1"/>
</dbReference>
<dbReference type="InterPro" id="IPR037607">
    <property type="entry name" value="DGK"/>
</dbReference>
<dbReference type="Gene3D" id="3.40.50.10330">
    <property type="entry name" value="Probable inorganic polyphosphate/atp-NAD kinase, domain 1"/>
    <property type="match status" value="1"/>
</dbReference>
<evidence type="ECO:0000256" key="2">
    <source>
        <dbReference type="ARBA" id="ARBA00011245"/>
    </source>
</evidence>
<dbReference type="FunFam" id="2.60.200.40:FF:000011">
    <property type="entry name" value="diacylglycerol kinase"/>
    <property type="match status" value="1"/>
</dbReference>
<evidence type="ECO:0000256" key="3">
    <source>
        <dbReference type="ARBA" id="ARBA00022679"/>
    </source>
</evidence>
<dbReference type="PIRSF" id="PIRSF030829">
    <property type="entry name" value="Diacylglycerol_kinase_pln"/>
    <property type="match status" value="1"/>
</dbReference>
<dbReference type="GO" id="GO:0005524">
    <property type="term" value="F:ATP binding"/>
    <property type="evidence" value="ECO:0007669"/>
    <property type="project" value="UniProtKB-UniRule"/>
</dbReference>
<gene>
    <name evidence="13" type="primary">LOC115744537</name>
</gene>
<keyword evidence="8 9" id="KW-0346">Stress response</keyword>
<dbReference type="GO" id="GO:0006952">
    <property type="term" value="P:defense response"/>
    <property type="evidence" value="ECO:0007669"/>
    <property type="project" value="UniProtKB-UniRule"/>
</dbReference>
<dbReference type="Pfam" id="PF00781">
    <property type="entry name" value="DAGK_cat"/>
    <property type="match status" value="1"/>
</dbReference>
<evidence type="ECO:0000256" key="10">
    <source>
        <dbReference type="RuleBase" id="RU361128"/>
    </source>
</evidence>
<proteinExistence type="inferred from homology"/>
<dbReference type="FunFam" id="3.40.50.10330:FF:000023">
    <property type="entry name" value="diacylglycerol kinase"/>
    <property type="match status" value="1"/>
</dbReference>
<dbReference type="GO" id="GO:0004143">
    <property type="term" value="F:ATP-dependent diacylglycerol kinase activity"/>
    <property type="evidence" value="ECO:0007669"/>
    <property type="project" value="UniProtKB-UniRule"/>
</dbReference>
<comment type="function">
    <text evidence="9">Phosphorylates the second messenger diacylglycerol (DAG) to generate phosphatidic acid (PA), another important signaling molecule. PA is required for plant development and responses to abiotic stress and pathogen attack.</text>
</comment>
<keyword evidence="7 9" id="KW-0067">ATP-binding</keyword>
<evidence type="ECO:0000256" key="1">
    <source>
        <dbReference type="ARBA" id="ARBA00009280"/>
    </source>
</evidence>
<evidence type="ECO:0000256" key="8">
    <source>
        <dbReference type="ARBA" id="ARBA00023016"/>
    </source>
</evidence>
<dbReference type="SUPFAM" id="SSF111331">
    <property type="entry name" value="NAD kinase/diacylglycerol kinase-like"/>
    <property type="match status" value="1"/>
</dbReference>
<evidence type="ECO:0000256" key="5">
    <source>
        <dbReference type="ARBA" id="ARBA00022777"/>
    </source>
</evidence>
<keyword evidence="3 9" id="KW-0808">Transferase</keyword>
<reference evidence="13" key="1">
    <citation type="submission" date="2025-08" db="UniProtKB">
        <authorList>
            <consortium name="RefSeq"/>
        </authorList>
    </citation>
    <scope>IDENTIFICATION</scope>
    <source>
        <tissue evidence="13">Leaf</tissue>
    </source>
</reference>
<dbReference type="InterPro" id="IPR017438">
    <property type="entry name" value="ATP-NAD_kinase_N"/>
</dbReference>
<comment type="subunit">
    <text evidence="2 9">Monomer.</text>
</comment>
<dbReference type="PANTHER" id="PTHR11255">
    <property type="entry name" value="DIACYLGLYCEROL KINASE"/>
    <property type="match status" value="1"/>
</dbReference>
<dbReference type="PROSITE" id="PS50146">
    <property type="entry name" value="DAGK"/>
    <property type="match status" value="1"/>
</dbReference>
<dbReference type="Gene3D" id="2.60.200.40">
    <property type="match status" value="1"/>
</dbReference>
<evidence type="ECO:0000313" key="13">
    <source>
        <dbReference type="RefSeq" id="XP_030535624.1"/>
    </source>
</evidence>
<dbReference type="GO" id="GO:0007200">
    <property type="term" value="P:phospholipase C-activating G protein-coupled receptor signaling pathway"/>
    <property type="evidence" value="ECO:0007669"/>
    <property type="project" value="UniProtKB-UniRule"/>
</dbReference>
<keyword evidence="12" id="KW-1185">Reference proteome</keyword>
<evidence type="ECO:0000259" key="11">
    <source>
        <dbReference type="PROSITE" id="PS50146"/>
    </source>
</evidence>
<keyword evidence="5 9" id="KW-0418">Kinase</keyword>
<dbReference type="InterPro" id="IPR016064">
    <property type="entry name" value="NAD/diacylglycerol_kinase_sf"/>
</dbReference>
<dbReference type="RefSeq" id="XP_030535624.1">
    <property type="nucleotide sequence ID" value="XM_030679764.2"/>
</dbReference>
<name>A0A8B8PLL7_9MYRT</name>
<dbReference type="InterPro" id="IPR016961">
    <property type="entry name" value="Diacylglycerol_kinase_pln"/>
</dbReference>
<evidence type="ECO:0000256" key="9">
    <source>
        <dbReference type="PIRNR" id="PIRNR030829"/>
    </source>
</evidence>
<dbReference type="OrthoDB" id="242257at2759"/>
<dbReference type="AlphaFoldDB" id="A0A8B8PLL7"/>
<dbReference type="EC" id="2.7.1.107" evidence="9 10"/>
<dbReference type="GO" id="GO:0016020">
    <property type="term" value="C:membrane"/>
    <property type="evidence" value="ECO:0007669"/>
    <property type="project" value="TreeGrafter"/>
</dbReference>
<evidence type="ECO:0000313" key="12">
    <source>
        <dbReference type="Proteomes" id="UP000827889"/>
    </source>
</evidence>
<dbReference type="Pfam" id="PF00609">
    <property type="entry name" value="DAGK_acc"/>
    <property type="match status" value="1"/>
</dbReference>
<dbReference type="SMART" id="SM00045">
    <property type="entry name" value="DAGKa"/>
    <property type="match status" value="1"/>
</dbReference>
<evidence type="ECO:0000256" key="4">
    <source>
        <dbReference type="ARBA" id="ARBA00022741"/>
    </source>
</evidence>
<dbReference type="PANTHER" id="PTHR11255:SF80">
    <property type="entry name" value="EYE-SPECIFIC DIACYLGLYCEROL KINASE"/>
    <property type="match status" value="1"/>
</dbReference>
<dbReference type="Proteomes" id="UP000827889">
    <property type="component" value="Chromosome 4"/>
</dbReference>
<comment type="similarity">
    <text evidence="1 9 10">Belongs to the eukaryotic diacylglycerol kinase family.</text>
</comment>